<sequence>MNMAVAGEADAITIIADKSQITTVNATTDSDDDKVSSISQMDSDDDKVSGNNKYIHDDLSFYILSKLPIKSLKRFGCVRKSWSILFENPNFMTMFRKHFIISSNNDDDDDSGHTFLLIHHPEMDLYRAQLHLLPRDQTFKNTLKLNLPPPFHDDDVNINILCSTSVNGIFCLNQYYRGGDANKVRFVLWNPATNEFVVLPPSPDESEPRPPDLSSYHSFHGFGYDKVRDDIKVFQYVTLDYYDYNNCPPITFDPMFVIYSLRTNSWRIIDIDMPYWLCSSAYQGLEVYSDGMCHWVAKHHTGEKCLLSFDLSEEVFFITPMDENSDFSHSTRYHLVVLNGSIALISNHESADTIFQISILGELRVRESWIKLFIIGPIPSFDWRPIGVGKEGYIFFRKKDDELAWVDLSTQIVEEIGVKGEEMNCNIGTYKESLLPIEVMSKTPVTSSLKYTVVPSPHQMKSIAEWLKSDPYFQE</sequence>
<evidence type="ECO:0000313" key="2">
    <source>
        <dbReference type="Proteomes" id="UP001177021"/>
    </source>
</evidence>
<organism evidence="1 2">
    <name type="scientific">Trifolium pratense</name>
    <name type="common">Red clover</name>
    <dbReference type="NCBI Taxonomy" id="57577"/>
    <lineage>
        <taxon>Eukaryota</taxon>
        <taxon>Viridiplantae</taxon>
        <taxon>Streptophyta</taxon>
        <taxon>Embryophyta</taxon>
        <taxon>Tracheophyta</taxon>
        <taxon>Spermatophyta</taxon>
        <taxon>Magnoliopsida</taxon>
        <taxon>eudicotyledons</taxon>
        <taxon>Gunneridae</taxon>
        <taxon>Pentapetalae</taxon>
        <taxon>rosids</taxon>
        <taxon>fabids</taxon>
        <taxon>Fabales</taxon>
        <taxon>Fabaceae</taxon>
        <taxon>Papilionoideae</taxon>
        <taxon>50 kb inversion clade</taxon>
        <taxon>NPAAA clade</taxon>
        <taxon>Hologalegina</taxon>
        <taxon>IRL clade</taxon>
        <taxon>Trifolieae</taxon>
        <taxon>Trifolium</taxon>
    </lineage>
</organism>
<keyword evidence="2" id="KW-1185">Reference proteome</keyword>
<reference evidence="1" key="1">
    <citation type="submission" date="2023-10" db="EMBL/GenBank/DDBJ databases">
        <authorList>
            <person name="Rodriguez Cubillos JULIANA M."/>
            <person name="De Vega J."/>
        </authorList>
    </citation>
    <scope>NUCLEOTIDE SEQUENCE</scope>
</reference>
<proteinExistence type="predicted"/>
<accession>A0ACB0KVF3</accession>
<dbReference type="EMBL" id="CASHSV030000311">
    <property type="protein sequence ID" value="CAJ2661147.1"/>
    <property type="molecule type" value="Genomic_DNA"/>
</dbReference>
<gene>
    <name evidence="1" type="ORF">MILVUS5_LOCUS26926</name>
</gene>
<dbReference type="Proteomes" id="UP001177021">
    <property type="component" value="Unassembled WGS sequence"/>
</dbReference>
<comment type="caution">
    <text evidence="1">The sequence shown here is derived from an EMBL/GenBank/DDBJ whole genome shotgun (WGS) entry which is preliminary data.</text>
</comment>
<name>A0ACB0KVF3_TRIPR</name>
<protein>
    <submittedName>
        <fullName evidence="1">Uncharacterized protein</fullName>
    </submittedName>
</protein>
<evidence type="ECO:0000313" key="1">
    <source>
        <dbReference type="EMBL" id="CAJ2661147.1"/>
    </source>
</evidence>